<dbReference type="InterPro" id="IPR003054">
    <property type="entry name" value="Keratin_II"/>
</dbReference>
<gene>
    <name evidence="9" type="ORF">IRJ41_006908</name>
</gene>
<accession>A0A9W8C4Y8</accession>
<evidence type="ECO:0000313" key="9">
    <source>
        <dbReference type="EMBL" id="KAI7807580.1"/>
    </source>
</evidence>
<dbReference type="Pfam" id="PF16208">
    <property type="entry name" value="Keratin_2_head"/>
    <property type="match status" value="1"/>
</dbReference>
<evidence type="ECO:0000313" key="10">
    <source>
        <dbReference type="Proteomes" id="UP001059041"/>
    </source>
</evidence>
<dbReference type="PROSITE" id="PS00226">
    <property type="entry name" value="IF_ROD_1"/>
    <property type="match status" value="1"/>
</dbReference>
<dbReference type="GO" id="GO:0031424">
    <property type="term" value="P:keratinization"/>
    <property type="evidence" value="ECO:0007669"/>
    <property type="project" value="TreeGrafter"/>
</dbReference>
<keyword evidence="2 5" id="KW-0403">Intermediate filament</keyword>
<dbReference type="FunFam" id="1.20.5.1160:FF:000001">
    <property type="entry name" value="Keratin type II"/>
    <property type="match status" value="1"/>
</dbReference>
<comment type="caution">
    <text evidence="9">The sequence shown here is derived from an EMBL/GenBank/DDBJ whole genome shotgun (WGS) entry which is preliminary data.</text>
</comment>
<proteinExistence type="inferred from homology"/>
<sequence>MINIKKTVRSYSSQSSHGSFGSVSSGSTGAVGGFKVVGYKSGSGIYRGAGSVEFGYGVGIGSRPGWGSAPTVCPPITAVTINESLLAPLDLEIDPSIHAIRTQEKEEIKTLNNRFASLIDKVRFLEQQNKMLETKWSLLQDKTNSRSSIDVMFENYIAGMRRQLEGRGYEKHRLDTGLRDMNSLVEDFKTKYEEEINKRNESENGFVLLKKDADIAYLNKVELECKMDNLTNKANFLRHIYDEELHELQCQIKDTSVVVEMDNRRDLDMDAIVAEVRAQYEEISNRNRTEAESWYKLKFEEMQLSATKHGDDLKSSKAEISEYKRDISRIQSEMEIIKGQQAKQQAQMADAEERGEVAVREAKLRVQELEAALLRAKKDMARQVRGYQSLMNIKLALDIEISTYKKLLEGEERRLYNSFQTFSVSKQKYVPDTSLVKQEIVVAKGDSGLVSNTATVTKSTKTTIITSETEKKLVASEGHVEVIHKSASVHEKVSK</sequence>
<dbReference type="Proteomes" id="UP001059041">
    <property type="component" value="Linkage Group LG7"/>
</dbReference>
<dbReference type="EMBL" id="JAFHDT010000007">
    <property type="protein sequence ID" value="KAI7807580.1"/>
    <property type="molecule type" value="Genomic_DNA"/>
</dbReference>
<dbReference type="Pfam" id="PF00038">
    <property type="entry name" value="Filament"/>
    <property type="match status" value="1"/>
</dbReference>
<feature type="domain" description="IF rod" evidence="8">
    <location>
        <begin position="104"/>
        <end position="415"/>
    </location>
</feature>
<comment type="similarity">
    <text evidence="4 5">Belongs to the intermediate filament family.</text>
</comment>
<reference evidence="9" key="1">
    <citation type="submission" date="2021-02" db="EMBL/GenBank/DDBJ databases">
        <title>Comparative genomics reveals that relaxation of natural selection precedes convergent phenotypic evolution of cavefish.</title>
        <authorList>
            <person name="Peng Z."/>
        </authorList>
    </citation>
    <scope>NUCLEOTIDE SEQUENCE</scope>
    <source>
        <tissue evidence="9">Muscle</tissue>
    </source>
</reference>
<name>A0A9W8C4Y8_TRIRA</name>
<evidence type="ECO:0000256" key="4">
    <source>
        <dbReference type="ARBA" id="ARBA00061646"/>
    </source>
</evidence>
<dbReference type="GO" id="GO:0005615">
    <property type="term" value="C:extracellular space"/>
    <property type="evidence" value="ECO:0007669"/>
    <property type="project" value="TreeGrafter"/>
</dbReference>
<dbReference type="GO" id="GO:0045109">
    <property type="term" value="P:intermediate filament organization"/>
    <property type="evidence" value="ECO:0007669"/>
    <property type="project" value="TreeGrafter"/>
</dbReference>
<keyword evidence="3 6" id="KW-0175">Coiled coil</keyword>
<evidence type="ECO:0000256" key="5">
    <source>
        <dbReference type="RuleBase" id="RU000685"/>
    </source>
</evidence>
<dbReference type="InterPro" id="IPR018039">
    <property type="entry name" value="IF_conserved"/>
</dbReference>
<organism evidence="9 10">
    <name type="scientific">Triplophysa rosa</name>
    <name type="common">Cave loach</name>
    <dbReference type="NCBI Taxonomy" id="992332"/>
    <lineage>
        <taxon>Eukaryota</taxon>
        <taxon>Metazoa</taxon>
        <taxon>Chordata</taxon>
        <taxon>Craniata</taxon>
        <taxon>Vertebrata</taxon>
        <taxon>Euteleostomi</taxon>
        <taxon>Actinopterygii</taxon>
        <taxon>Neopterygii</taxon>
        <taxon>Teleostei</taxon>
        <taxon>Ostariophysi</taxon>
        <taxon>Cypriniformes</taxon>
        <taxon>Nemacheilidae</taxon>
        <taxon>Triplophysa</taxon>
    </lineage>
</organism>
<dbReference type="AlphaFoldDB" id="A0A9W8C4Y8"/>
<dbReference type="InterPro" id="IPR039008">
    <property type="entry name" value="IF_rod_dom"/>
</dbReference>
<dbReference type="Gene3D" id="1.20.5.500">
    <property type="entry name" value="Single helix bin"/>
    <property type="match status" value="1"/>
</dbReference>
<dbReference type="GO" id="GO:0045095">
    <property type="term" value="C:keratin filament"/>
    <property type="evidence" value="ECO:0007669"/>
    <property type="project" value="InterPro"/>
</dbReference>
<dbReference type="SUPFAM" id="SSF64593">
    <property type="entry name" value="Intermediate filament protein, coiled coil region"/>
    <property type="match status" value="2"/>
</dbReference>
<dbReference type="FunFam" id="1.20.5.170:FF:000004">
    <property type="entry name" value="Keratin, type II cytoskeletal 5"/>
    <property type="match status" value="1"/>
</dbReference>
<dbReference type="InterPro" id="IPR032444">
    <property type="entry name" value="Keratin_2_head"/>
</dbReference>
<dbReference type="Gene3D" id="1.20.5.1160">
    <property type="entry name" value="Vasodilator-stimulated phosphoprotein"/>
    <property type="match status" value="1"/>
</dbReference>
<protein>
    <recommendedName>
        <fullName evidence="8">IF rod domain-containing protein</fullName>
    </recommendedName>
</protein>
<evidence type="ECO:0000256" key="7">
    <source>
        <dbReference type="SAM" id="MobiDB-lite"/>
    </source>
</evidence>
<keyword evidence="1" id="KW-0416">Keratin</keyword>
<feature type="coiled-coil region" evidence="6">
    <location>
        <begin position="313"/>
        <end position="379"/>
    </location>
</feature>
<feature type="coiled-coil region" evidence="6">
    <location>
        <begin position="101"/>
        <end position="135"/>
    </location>
</feature>
<evidence type="ECO:0000256" key="2">
    <source>
        <dbReference type="ARBA" id="ARBA00022754"/>
    </source>
</evidence>
<evidence type="ECO:0000259" key="8">
    <source>
        <dbReference type="PROSITE" id="PS51842"/>
    </source>
</evidence>
<keyword evidence="10" id="KW-1185">Reference proteome</keyword>
<evidence type="ECO:0000256" key="3">
    <source>
        <dbReference type="ARBA" id="ARBA00023054"/>
    </source>
</evidence>
<evidence type="ECO:0000256" key="6">
    <source>
        <dbReference type="SAM" id="Coils"/>
    </source>
</evidence>
<feature type="compositionally biased region" description="Low complexity" evidence="7">
    <location>
        <begin position="9"/>
        <end position="26"/>
    </location>
</feature>
<evidence type="ECO:0000256" key="1">
    <source>
        <dbReference type="ARBA" id="ARBA00022744"/>
    </source>
</evidence>
<dbReference type="PRINTS" id="PR01276">
    <property type="entry name" value="TYPE2KERATIN"/>
</dbReference>
<dbReference type="PANTHER" id="PTHR45616">
    <property type="entry name" value="GATA-TYPE DOMAIN-CONTAINING PROTEIN"/>
    <property type="match status" value="1"/>
</dbReference>
<dbReference type="Gene3D" id="1.20.5.170">
    <property type="match status" value="1"/>
</dbReference>
<dbReference type="GO" id="GO:0030280">
    <property type="term" value="F:structural constituent of skin epidermis"/>
    <property type="evidence" value="ECO:0007669"/>
    <property type="project" value="TreeGrafter"/>
</dbReference>
<dbReference type="PANTHER" id="PTHR45616:SF21">
    <property type="entry name" value="KERATIN, TYPE II CYTOSKELETAL 7"/>
    <property type="match status" value="1"/>
</dbReference>
<dbReference type="PROSITE" id="PS51842">
    <property type="entry name" value="IF_ROD_2"/>
    <property type="match status" value="1"/>
</dbReference>
<dbReference type="FunFam" id="1.20.5.500:FF:000001">
    <property type="entry name" value="Type II keratin 23"/>
    <property type="match status" value="1"/>
</dbReference>
<dbReference type="SMART" id="SM01391">
    <property type="entry name" value="Filament"/>
    <property type="match status" value="1"/>
</dbReference>
<feature type="region of interest" description="Disordered" evidence="7">
    <location>
        <begin position="1"/>
        <end position="26"/>
    </location>
</feature>